<accession>A0ABR2XHS6</accession>
<protein>
    <submittedName>
        <fullName evidence="1">Uncharacterized protein</fullName>
    </submittedName>
</protein>
<organism evidence="1 2">
    <name type="scientific">Seiridium cardinale</name>
    <dbReference type="NCBI Taxonomy" id="138064"/>
    <lineage>
        <taxon>Eukaryota</taxon>
        <taxon>Fungi</taxon>
        <taxon>Dikarya</taxon>
        <taxon>Ascomycota</taxon>
        <taxon>Pezizomycotina</taxon>
        <taxon>Sordariomycetes</taxon>
        <taxon>Xylariomycetidae</taxon>
        <taxon>Amphisphaeriales</taxon>
        <taxon>Sporocadaceae</taxon>
        <taxon>Seiridium</taxon>
    </lineage>
</organism>
<proteinExistence type="predicted"/>
<name>A0ABR2XHS6_9PEZI</name>
<sequence length="75" mass="8344">MASVLPVGNIFLGKSAKDPRLHELNTANDILRSERASWLTFDDLRILGSNCAPLIDRDRKVAAFKYATLEPYPGL</sequence>
<gene>
    <name evidence="1" type="ORF">SCAR479_10161</name>
</gene>
<reference evidence="1 2" key="1">
    <citation type="submission" date="2024-02" db="EMBL/GenBank/DDBJ databases">
        <title>First draft genome assembly of two strains of Seiridium cardinale.</title>
        <authorList>
            <person name="Emiliani G."/>
            <person name="Scali E."/>
        </authorList>
    </citation>
    <scope>NUCLEOTIDE SEQUENCE [LARGE SCALE GENOMIC DNA]</scope>
    <source>
        <strain evidence="1 2">BM-138-000479</strain>
    </source>
</reference>
<comment type="caution">
    <text evidence="1">The sequence shown here is derived from an EMBL/GenBank/DDBJ whole genome shotgun (WGS) entry which is preliminary data.</text>
</comment>
<keyword evidence="2" id="KW-1185">Reference proteome</keyword>
<dbReference type="Proteomes" id="UP001465668">
    <property type="component" value="Unassembled WGS sequence"/>
</dbReference>
<evidence type="ECO:0000313" key="2">
    <source>
        <dbReference type="Proteomes" id="UP001465668"/>
    </source>
</evidence>
<dbReference type="EMBL" id="JARVKM010000053">
    <property type="protein sequence ID" value="KAK9773244.1"/>
    <property type="molecule type" value="Genomic_DNA"/>
</dbReference>
<evidence type="ECO:0000313" key="1">
    <source>
        <dbReference type="EMBL" id="KAK9773244.1"/>
    </source>
</evidence>